<feature type="domain" description="Endonuclease GajA/Old nuclease/RecF-like AAA" evidence="1">
    <location>
        <begin position="1"/>
        <end position="346"/>
    </location>
</feature>
<feature type="domain" description="OLD protein-like TOPRIM" evidence="2">
    <location>
        <begin position="391"/>
        <end position="459"/>
    </location>
</feature>
<evidence type="ECO:0000259" key="1">
    <source>
        <dbReference type="Pfam" id="PF13175"/>
    </source>
</evidence>
<dbReference type="Proteomes" id="UP001169862">
    <property type="component" value="Unassembled WGS sequence"/>
</dbReference>
<dbReference type="AlphaFoldDB" id="A0AAW7XGT6"/>
<dbReference type="Pfam" id="PF20469">
    <property type="entry name" value="OLD-like_TOPRIM"/>
    <property type="match status" value="1"/>
</dbReference>
<sequence length="579" mass="66042">MRITNIEVNGFRSLLHFSISFENDLTVIVGENDAGKTSLIDCLKVITQGKRIEIDDFNHDMDNIQIKVSTEEFRFIKCYSKSEDNISEEPLTAVPTLEYIASILEWLSSDELDLDDGGTQEKIKVEARTLGLAVRSNSNVSNLKQQVVNLLSEDNVIIQEASFPSFNNIQLDGKHFENVSGFFKEVFLKGKQSEIWNEKINDDQTIEEFVKDRIDSYSELIEQDIQEKGILERMQLFINDLTEVKIEPIYQKKDLNIDAKVKFLENGREVSIDKKGDGTKRRISMALLEYKKEQSLLDYDDSTIYLLDEPDTHLHVKAQIEFLETLRSFSVSGSQVILTTHSPFIINAVCPKQLRLLENIDNHSKIRYLRDDSYKSDKVLRSIGIENTYLFFSRHIIIVEGETEEKFLPSYFLNKFDEALSSSLIKIINCKGIPNIPGFAKAILEIHSPDNIHLLYDNDASPELAELIDRLEIPAPRNYVVGVNEFEDAFSNEALYKAWAQYLIDHHRDIPESWNVDSIAAARAECQGVTGKFSKKIRSLNQGGKKMSKPIFGAALGEFLENGEIPQRVLDLIDAVRQV</sequence>
<evidence type="ECO:0000259" key="2">
    <source>
        <dbReference type="Pfam" id="PF20469"/>
    </source>
</evidence>
<proteinExistence type="predicted"/>
<organism evidence="3 4">
    <name type="scientific">Neptunomonas phycophila</name>
    <dbReference type="NCBI Taxonomy" id="1572645"/>
    <lineage>
        <taxon>Bacteria</taxon>
        <taxon>Pseudomonadati</taxon>
        <taxon>Pseudomonadota</taxon>
        <taxon>Gammaproteobacteria</taxon>
        <taxon>Oceanospirillales</taxon>
        <taxon>Oceanospirillaceae</taxon>
        <taxon>Neptunomonas</taxon>
    </lineage>
</organism>
<dbReference type="InterPro" id="IPR034139">
    <property type="entry name" value="TOPRIM_OLD"/>
</dbReference>
<dbReference type="PANTHER" id="PTHR43581:SF4">
    <property type="entry name" value="ATP_GTP PHOSPHATASE"/>
    <property type="match status" value="1"/>
</dbReference>
<dbReference type="PANTHER" id="PTHR43581">
    <property type="entry name" value="ATP/GTP PHOSPHATASE"/>
    <property type="match status" value="1"/>
</dbReference>
<dbReference type="EMBL" id="JAUOPG010000002">
    <property type="protein sequence ID" value="MDO6452802.1"/>
    <property type="molecule type" value="Genomic_DNA"/>
</dbReference>
<dbReference type="CDD" id="cd00267">
    <property type="entry name" value="ABC_ATPase"/>
    <property type="match status" value="1"/>
</dbReference>
<comment type="caution">
    <text evidence="3">The sequence shown here is derived from an EMBL/GenBank/DDBJ whole genome shotgun (WGS) entry which is preliminary data.</text>
</comment>
<reference evidence="3" key="1">
    <citation type="submission" date="2023-07" db="EMBL/GenBank/DDBJ databases">
        <title>Genome content predicts the carbon catabolic preferences of heterotrophic bacteria.</title>
        <authorList>
            <person name="Gralka M."/>
        </authorList>
    </citation>
    <scope>NUCLEOTIDE SEQUENCE</scope>
    <source>
        <strain evidence="3">I2M16</strain>
    </source>
</reference>
<evidence type="ECO:0000313" key="4">
    <source>
        <dbReference type="Proteomes" id="UP001169862"/>
    </source>
</evidence>
<accession>A0AAW7XGT6</accession>
<dbReference type="InterPro" id="IPR051396">
    <property type="entry name" value="Bact_Antivir_Def_Nuclease"/>
</dbReference>
<dbReference type="Pfam" id="PF13175">
    <property type="entry name" value="AAA_15"/>
    <property type="match status" value="1"/>
</dbReference>
<gene>
    <name evidence="3" type="ORF">Q4490_04420</name>
</gene>
<dbReference type="InterPro" id="IPR027417">
    <property type="entry name" value="P-loop_NTPase"/>
</dbReference>
<dbReference type="SUPFAM" id="SSF52540">
    <property type="entry name" value="P-loop containing nucleoside triphosphate hydrolases"/>
    <property type="match status" value="1"/>
</dbReference>
<dbReference type="InterPro" id="IPR041685">
    <property type="entry name" value="AAA_GajA/Old/RecF-like"/>
</dbReference>
<protein>
    <submittedName>
        <fullName evidence="3">AAA family ATPase</fullName>
    </submittedName>
</protein>
<evidence type="ECO:0000313" key="3">
    <source>
        <dbReference type="EMBL" id="MDO6452802.1"/>
    </source>
</evidence>
<dbReference type="Gene3D" id="3.40.50.300">
    <property type="entry name" value="P-loop containing nucleotide triphosphate hydrolases"/>
    <property type="match status" value="1"/>
</dbReference>
<name>A0AAW7XGT6_9GAMM</name>
<dbReference type="RefSeq" id="WP_303548833.1">
    <property type="nucleotide sequence ID" value="NZ_JAUOPG010000002.1"/>
</dbReference>